<dbReference type="Proteomes" id="UP000179935">
    <property type="component" value="Unassembled WGS sequence"/>
</dbReference>
<evidence type="ECO:0000313" key="1">
    <source>
        <dbReference type="EMBL" id="OIJ88474.1"/>
    </source>
</evidence>
<dbReference type="STRING" id="1428652.BIV24_21480"/>
<keyword evidence="2" id="KW-1185">Reference proteome</keyword>
<dbReference type="Gene3D" id="1.25.10.10">
    <property type="entry name" value="Leucine-rich Repeat Variant"/>
    <property type="match status" value="3"/>
</dbReference>
<accession>A0A1S2P5Y5</accession>
<evidence type="ECO:0000313" key="2">
    <source>
        <dbReference type="Proteomes" id="UP000179935"/>
    </source>
</evidence>
<dbReference type="InterPro" id="IPR016024">
    <property type="entry name" value="ARM-type_fold"/>
</dbReference>
<dbReference type="OrthoDB" id="292843at2"/>
<sequence length="683" mass="73647">MTTEHPTIRALQGIDALPWADLKHNHGTAEDIPGLLRDIATGDKDGEASEEAAYELLDRLFHQGGWICPAATAALPYVLAVAAIPTVQQRLTLLELVERLAETAATAEPRFVDRNWPDAWAQSRPSVVALFADAVPAVRRAAVAILAVAPEPVTPTLTLLRERWEQDNDQTTRLTALIALGQTAAKASPDELGRVTSLLDSLLTAEQPAVRLAALHALGSVDRDAPARHLDLLIDTLTAPQAATDLPEAWSDTTLARLTRESYDLVAGKPETATAFVTRLAAPTRPVELRRAALERAGLLLAQWRSPATALLPVLAQSLEAAEPEIRVQAAHLLAALGAVSAPYAEQLVAHLADHGSRPSRRVADTVADNALWALSRWGDPRCLPGLVDRLFARRAVFATHGSHYSPDFLYFPTLPGMHEVLMPLSAHADELLPGLRALLRRVHTSDDQEAARACAQVLAAWGPATLPALPELTDLLAHPQLRRFATEALASIGPGAADALPDLRRAEARIEAGTRAEASERQLFAWARVQLGDDPQPALELLGAALGKDGVFHAAIRYLGDLGPQAVGQADRLHYLMERAHPGSWEQIEAAVALWKVTGAPEPSLQSLEQAVLPLAQGRYLPVMRRAVEGLADIGRLGAETRVALEAALTLDRRLTSSGSWRSFVEDEQIRHAVHQLLATVD</sequence>
<dbReference type="RefSeq" id="WP_071368020.1">
    <property type="nucleotide sequence ID" value="NZ_MLYP01000057.1"/>
</dbReference>
<evidence type="ECO:0008006" key="3">
    <source>
        <dbReference type="Google" id="ProtNLM"/>
    </source>
</evidence>
<organism evidence="1 2">
    <name type="scientific">Streptomyces colonosanans</name>
    <dbReference type="NCBI Taxonomy" id="1428652"/>
    <lineage>
        <taxon>Bacteria</taxon>
        <taxon>Bacillati</taxon>
        <taxon>Actinomycetota</taxon>
        <taxon>Actinomycetes</taxon>
        <taxon>Kitasatosporales</taxon>
        <taxon>Streptomycetaceae</taxon>
        <taxon>Streptomyces</taxon>
    </lineage>
</organism>
<dbReference type="EMBL" id="MLYP01000057">
    <property type="protein sequence ID" value="OIJ88474.1"/>
    <property type="molecule type" value="Genomic_DNA"/>
</dbReference>
<dbReference type="InterPro" id="IPR011989">
    <property type="entry name" value="ARM-like"/>
</dbReference>
<comment type="caution">
    <text evidence="1">The sequence shown here is derived from an EMBL/GenBank/DDBJ whole genome shotgun (WGS) entry which is preliminary data.</text>
</comment>
<protein>
    <recommendedName>
        <fullName evidence="3">PBS lyase</fullName>
    </recommendedName>
</protein>
<gene>
    <name evidence="1" type="ORF">BIV24_21480</name>
</gene>
<name>A0A1S2P5Y5_9ACTN</name>
<dbReference type="SUPFAM" id="SSF48371">
    <property type="entry name" value="ARM repeat"/>
    <property type="match status" value="1"/>
</dbReference>
<proteinExistence type="predicted"/>
<reference evidence="1 2" key="1">
    <citation type="submission" date="2016-10" db="EMBL/GenBank/DDBJ databases">
        <title>Genome sequence of Streptomyces sp. MUSC 93.</title>
        <authorList>
            <person name="Lee L.-H."/>
            <person name="Ser H.-L."/>
            <person name="Law J.W.-F."/>
        </authorList>
    </citation>
    <scope>NUCLEOTIDE SEQUENCE [LARGE SCALE GENOMIC DNA]</scope>
    <source>
        <strain evidence="1 2">MUSC 93</strain>
    </source>
</reference>
<dbReference type="AlphaFoldDB" id="A0A1S2P5Y5"/>